<dbReference type="RefSeq" id="WP_065189959.1">
    <property type="nucleotide sequence ID" value="NZ_LZFB01000013.1"/>
</dbReference>
<feature type="transmembrane region" description="Helical" evidence="1">
    <location>
        <begin position="331"/>
        <end position="354"/>
    </location>
</feature>
<keyword evidence="1" id="KW-0812">Transmembrane</keyword>
<dbReference type="OrthoDB" id="6660653at2"/>
<evidence type="ECO:0000256" key="1">
    <source>
        <dbReference type="SAM" id="Phobius"/>
    </source>
</evidence>
<reference evidence="2 3" key="1">
    <citation type="submission" date="2018-03" db="EMBL/GenBank/DDBJ databases">
        <title>Whole genome sequencing of Histamine producing bacteria.</title>
        <authorList>
            <person name="Butler K."/>
        </authorList>
    </citation>
    <scope>NUCLEOTIDE SEQUENCE [LARGE SCALE GENOMIC DNA]</scope>
    <source>
        <strain evidence="2 3">DSM 23343</strain>
    </source>
</reference>
<sequence length="356" mass="40500">MACELHQSWKIIISLNDSSPNYYLSNKIFNVKASKSFMRKMGGGMENFQLSPDVLSPTAAFHDAILKNVTDLGFSGRTLPYKYKDNEVNIRIHHYFGKYISITLILQKGREVSVDNLIESNKLENNPDLYKLVCTIAGLITDGNLRKFSPKTSIPSISCCQVKSFFESVTDKVLVSSLTGHSHATDNIVSKVVIKNECHQINDALTLVDKQGLLQYIPNSALDNRETKSKFESCSSLFELFSIISKSFHDQYLDNNNLFFSSVDRLVNKSSLVTKSYTSQMTIEVLANTFNISEQLERTSRLLLPKKEEKIQKNKGLFDRFFTEYWGSNDFFTTFIPIVVSIVGATFLAFWAWYKK</sequence>
<proteinExistence type="predicted"/>
<organism evidence="2 3">
    <name type="scientific">Photobacterium aquimaris</name>
    <dbReference type="NCBI Taxonomy" id="512643"/>
    <lineage>
        <taxon>Bacteria</taxon>
        <taxon>Pseudomonadati</taxon>
        <taxon>Pseudomonadota</taxon>
        <taxon>Gammaproteobacteria</taxon>
        <taxon>Vibrionales</taxon>
        <taxon>Vibrionaceae</taxon>
        <taxon>Photobacterium</taxon>
    </lineage>
</organism>
<dbReference type="Proteomes" id="UP000241858">
    <property type="component" value="Unassembled WGS sequence"/>
</dbReference>
<keyword evidence="1" id="KW-0472">Membrane</keyword>
<evidence type="ECO:0000313" key="2">
    <source>
        <dbReference type="EMBL" id="PSU10025.1"/>
    </source>
</evidence>
<evidence type="ECO:0000313" key="3">
    <source>
        <dbReference type="Proteomes" id="UP000241858"/>
    </source>
</evidence>
<name>A0A2T3I0H8_9GAMM</name>
<protein>
    <submittedName>
        <fullName evidence="2">Uncharacterized protein</fullName>
    </submittedName>
</protein>
<dbReference type="AlphaFoldDB" id="A0A2T3I0H8"/>
<keyword evidence="1" id="KW-1133">Transmembrane helix</keyword>
<accession>A0A2T3I0H8</accession>
<dbReference type="EMBL" id="PYLY01000007">
    <property type="protein sequence ID" value="PSU10025.1"/>
    <property type="molecule type" value="Genomic_DNA"/>
</dbReference>
<gene>
    <name evidence="2" type="ORF">C0W81_04700</name>
</gene>
<comment type="caution">
    <text evidence="2">The sequence shown here is derived from an EMBL/GenBank/DDBJ whole genome shotgun (WGS) entry which is preliminary data.</text>
</comment>